<dbReference type="PRINTS" id="PR01011">
    <property type="entry name" value="GLUTPROXDASE"/>
</dbReference>
<dbReference type="PANTHER" id="PTHR11592:SF78">
    <property type="entry name" value="GLUTATHIONE PEROXIDASE"/>
    <property type="match status" value="1"/>
</dbReference>
<keyword evidence="8" id="KW-1185">Reference proteome</keyword>
<evidence type="ECO:0000256" key="3">
    <source>
        <dbReference type="ARBA" id="ARBA00023002"/>
    </source>
</evidence>
<gene>
    <name evidence="7" type="ORF">H8S33_08910</name>
</gene>
<dbReference type="InterPro" id="IPR036249">
    <property type="entry name" value="Thioredoxin-like_sf"/>
</dbReference>
<proteinExistence type="inferred from homology"/>
<name>A0A923RI47_9BACI</name>
<feature type="active site" evidence="4">
    <location>
        <position position="35"/>
    </location>
</feature>
<keyword evidence="3 5" id="KW-0560">Oxidoreductase</keyword>
<dbReference type="SUPFAM" id="SSF52833">
    <property type="entry name" value="Thioredoxin-like"/>
    <property type="match status" value="1"/>
</dbReference>
<dbReference type="PROSITE" id="PS51355">
    <property type="entry name" value="GLUTATHIONE_PEROXID_3"/>
    <property type="match status" value="1"/>
</dbReference>
<dbReference type="Pfam" id="PF00255">
    <property type="entry name" value="GSHPx"/>
    <property type="match status" value="1"/>
</dbReference>
<evidence type="ECO:0000256" key="2">
    <source>
        <dbReference type="ARBA" id="ARBA00022559"/>
    </source>
</evidence>
<comment type="similarity">
    <text evidence="1 5">Belongs to the glutathione peroxidase family.</text>
</comment>
<accession>A0A923RI47</accession>
<dbReference type="InterPro" id="IPR013766">
    <property type="entry name" value="Thioredoxin_domain"/>
</dbReference>
<dbReference type="FunFam" id="3.40.30.10:FF:000010">
    <property type="entry name" value="Glutathione peroxidase"/>
    <property type="match status" value="1"/>
</dbReference>
<dbReference type="InterPro" id="IPR000889">
    <property type="entry name" value="Glutathione_peroxidase"/>
</dbReference>
<protein>
    <recommendedName>
        <fullName evidence="5">Glutathione peroxidase</fullName>
    </recommendedName>
</protein>
<dbReference type="PIRSF" id="PIRSF000303">
    <property type="entry name" value="Glutathion_perox"/>
    <property type="match status" value="1"/>
</dbReference>
<evidence type="ECO:0000313" key="8">
    <source>
        <dbReference type="Proteomes" id="UP000637359"/>
    </source>
</evidence>
<dbReference type="GO" id="GO:0004601">
    <property type="term" value="F:peroxidase activity"/>
    <property type="evidence" value="ECO:0007669"/>
    <property type="project" value="UniProtKB-KW"/>
</dbReference>
<evidence type="ECO:0000259" key="6">
    <source>
        <dbReference type="PROSITE" id="PS51352"/>
    </source>
</evidence>
<dbReference type="PROSITE" id="PS51352">
    <property type="entry name" value="THIOREDOXIN_2"/>
    <property type="match status" value="1"/>
</dbReference>
<dbReference type="RefSeq" id="WP_186869645.1">
    <property type="nucleotide sequence ID" value="NZ_JACOOL010000005.1"/>
</dbReference>
<dbReference type="PANTHER" id="PTHR11592">
    <property type="entry name" value="GLUTATHIONE PEROXIDASE"/>
    <property type="match status" value="1"/>
</dbReference>
<dbReference type="Gene3D" id="3.40.30.10">
    <property type="entry name" value="Glutaredoxin"/>
    <property type="match status" value="1"/>
</dbReference>
<dbReference type="CDD" id="cd00340">
    <property type="entry name" value="GSH_Peroxidase"/>
    <property type="match status" value="1"/>
</dbReference>
<dbReference type="AlphaFoldDB" id="A0A923RI47"/>
<feature type="domain" description="Thioredoxin" evidence="6">
    <location>
        <begin position="1"/>
        <end position="158"/>
    </location>
</feature>
<sequence>MSIYEFSAVTLQGATKNLSDYKGKVLLIVNTASKCGFTPQFEGLQRLYKTYQNKGLEILGFPCDQFGNQEPGSGEEIAEVCKMNYGVTFQMFEKINVKGPDAHPLFKHLTSEAKGFLSEDIKWNFTKFLVDQNGNVAKRFAPQTTPDKIEKDVVKLLG</sequence>
<organism evidence="7 8">
    <name type="scientific">Ornithinibacillus hominis</name>
    <dbReference type="NCBI Taxonomy" id="2763055"/>
    <lineage>
        <taxon>Bacteria</taxon>
        <taxon>Bacillati</taxon>
        <taxon>Bacillota</taxon>
        <taxon>Bacilli</taxon>
        <taxon>Bacillales</taxon>
        <taxon>Bacillaceae</taxon>
        <taxon>Ornithinibacillus</taxon>
    </lineage>
</organism>
<comment type="caution">
    <text evidence="7">The sequence shown here is derived from an EMBL/GenBank/DDBJ whole genome shotgun (WGS) entry which is preliminary data.</text>
</comment>
<dbReference type="InterPro" id="IPR029759">
    <property type="entry name" value="GPX_AS"/>
</dbReference>
<evidence type="ECO:0000313" key="7">
    <source>
        <dbReference type="EMBL" id="MBC5636936.1"/>
    </source>
</evidence>
<dbReference type="GO" id="GO:0034599">
    <property type="term" value="P:cellular response to oxidative stress"/>
    <property type="evidence" value="ECO:0007669"/>
    <property type="project" value="TreeGrafter"/>
</dbReference>
<evidence type="ECO:0000256" key="5">
    <source>
        <dbReference type="RuleBase" id="RU000499"/>
    </source>
</evidence>
<dbReference type="Proteomes" id="UP000637359">
    <property type="component" value="Unassembled WGS sequence"/>
</dbReference>
<dbReference type="EMBL" id="JACOOL010000005">
    <property type="protein sequence ID" value="MBC5636936.1"/>
    <property type="molecule type" value="Genomic_DNA"/>
</dbReference>
<evidence type="ECO:0000256" key="4">
    <source>
        <dbReference type="PIRSR" id="PIRSR000303-1"/>
    </source>
</evidence>
<evidence type="ECO:0000256" key="1">
    <source>
        <dbReference type="ARBA" id="ARBA00006926"/>
    </source>
</evidence>
<reference evidence="7" key="1">
    <citation type="submission" date="2020-08" db="EMBL/GenBank/DDBJ databases">
        <title>Genome public.</title>
        <authorList>
            <person name="Liu C."/>
            <person name="Sun Q."/>
        </authorList>
    </citation>
    <scope>NUCLEOTIDE SEQUENCE</scope>
    <source>
        <strain evidence="7">BX22</strain>
    </source>
</reference>
<dbReference type="PROSITE" id="PS00460">
    <property type="entry name" value="GLUTATHIONE_PEROXID_1"/>
    <property type="match status" value="1"/>
</dbReference>
<keyword evidence="2 5" id="KW-0575">Peroxidase</keyword>